<organism evidence="1 2">
    <name type="scientific">Zostera marina</name>
    <name type="common">Eelgrass</name>
    <dbReference type="NCBI Taxonomy" id="29655"/>
    <lineage>
        <taxon>Eukaryota</taxon>
        <taxon>Viridiplantae</taxon>
        <taxon>Streptophyta</taxon>
        <taxon>Embryophyta</taxon>
        <taxon>Tracheophyta</taxon>
        <taxon>Spermatophyta</taxon>
        <taxon>Magnoliopsida</taxon>
        <taxon>Liliopsida</taxon>
        <taxon>Zosteraceae</taxon>
        <taxon>Zostera</taxon>
    </lineage>
</organism>
<keyword evidence="2" id="KW-1185">Reference proteome</keyword>
<comment type="caution">
    <text evidence="1">The sequence shown here is derived from an EMBL/GenBank/DDBJ whole genome shotgun (WGS) entry which is preliminary data.</text>
</comment>
<dbReference type="EMBL" id="LFYR01000550">
    <property type="protein sequence ID" value="KMZ73687.1"/>
    <property type="molecule type" value="Genomic_DNA"/>
</dbReference>
<dbReference type="SUPFAM" id="SSF47473">
    <property type="entry name" value="EF-hand"/>
    <property type="match status" value="1"/>
</dbReference>
<dbReference type="InterPro" id="IPR011992">
    <property type="entry name" value="EF-hand-dom_pair"/>
</dbReference>
<gene>
    <name evidence="1" type="ORF">ZOSMA_143G00090</name>
</gene>
<protein>
    <submittedName>
        <fullName evidence="1">Phosphoinositide phospholipase C</fullName>
    </submittedName>
</protein>
<name>A0A0K9PZN7_ZOSMR</name>
<sequence length="96" mass="11021">MNRRRSGGDRCVYVPDDVKEAFAEFSDDGVQMQADDLRRFLIDRQGSTGEDASGEAERVFQIFQSKKPEFLLEDFHQYLFDAELNPPIKSQPSMSI</sequence>
<accession>A0A0K9PZN7</accession>
<proteinExistence type="predicted"/>
<reference evidence="2" key="1">
    <citation type="journal article" date="2016" name="Nature">
        <title>The genome of the seagrass Zostera marina reveals angiosperm adaptation to the sea.</title>
        <authorList>
            <person name="Olsen J.L."/>
            <person name="Rouze P."/>
            <person name="Verhelst B."/>
            <person name="Lin Y.-C."/>
            <person name="Bayer T."/>
            <person name="Collen J."/>
            <person name="Dattolo E."/>
            <person name="De Paoli E."/>
            <person name="Dittami S."/>
            <person name="Maumus F."/>
            <person name="Michel G."/>
            <person name="Kersting A."/>
            <person name="Lauritano C."/>
            <person name="Lohaus R."/>
            <person name="Toepel M."/>
            <person name="Tonon T."/>
            <person name="Vanneste K."/>
            <person name="Amirebrahimi M."/>
            <person name="Brakel J."/>
            <person name="Bostroem C."/>
            <person name="Chovatia M."/>
            <person name="Grimwood J."/>
            <person name="Jenkins J.W."/>
            <person name="Jueterbock A."/>
            <person name="Mraz A."/>
            <person name="Stam W.T."/>
            <person name="Tice H."/>
            <person name="Bornberg-Bauer E."/>
            <person name="Green P.J."/>
            <person name="Pearson G.A."/>
            <person name="Procaccini G."/>
            <person name="Duarte C.M."/>
            <person name="Schmutz J."/>
            <person name="Reusch T.B.H."/>
            <person name="Van de Peer Y."/>
        </authorList>
    </citation>
    <scope>NUCLEOTIDE SEQUENCE [LARGE SCALE GENOMIC DNA]</scope>
    <source>
        <strain evidence="2">cv. Finnish</strain>
    </source>
</reference>
<dbReference type="STRING" id="29655.A0A0K9PZN7"/>
<evidence type="ECO:0000313" key="1">
    <source>
        <dbReference type="EMBL" id="KMZ73687.1"/>
    </source>
</evidence>
<dbReference type="Gene3D" id="1.10.238.10">
    <property type="entry name" value="EF-hand"/>
    <property type="match status" value="1"/>
</dbReference>
<dbReference type="OrthoDB" id="269822at2759"/>
<dbReference type="AlphaFoldDB" id="A0A0K9PZN7"/>
<evidence type="ECO:0000313" key="2">
    <source>
        <dbReference type="Proteomes" id="UP000036987"/>
    </source>
</evidence>
<dbReference type="Proteomes" id="UP000036987">
    <property type="component" value="Unassembled WGS sequence"/>
</dbReference>